<accession>A0ABR8UTL3</accession>
<feature type="domain" description="HTH cro/C1-type" evidence="2">
    <location>
        <begin position="49"/>
        <end position="100"/>
    </location>
</feature>
<proteinExistence type="predicted"/>
<gene>
    <name evidence="3" type="ORF">H9639_11195</name>
</gene>
<evidence type="ECO:0000313" key="3">
    <source>
        <dbReference type="EMBL" id="MBD7995863.1"/>
    </source>
</evidence>
<evidence type="ECO:0000256" key="1">
    <source>
        <dbReference type="SAM" id="Phobius"/>
    </source>
</evidence>
<reference evidence="3 4" key="1">
    <citation type="submission" date="2020-08" db="EMBL/GenBank/DDBJ databases">
        <title>A Genomic Blueprint of the Chicken Gut Microbiome.</title>
        <authorList>
            <person name="Gilroy R."/>
            <person name="Ravi A."/>
            <person name="Getino M."/>
            <person name="Pursley I."/>
            <person name="Horton D.L."/>
            <person name="Alikhan N.-F."/>
            <person name="Baker D."/>
            <person name="Gharbi K."/>
            <person name="Hall N."/>
            <person name="Watson M."/>
            <person name="Adriaenssens E.M."/>
            <person name="Foster-Nyarko E."/>
            <person name="Jarju S."/>
            <person name="Secka A."/>
            <person name="Antonio M."/>
            <person name="Oren A."/>
            <person name="Chaudhuri R."/>
            <person name="La Ragione R.M."/>
            <person name="Hildebrand F."/>
            <person name="Pallen M.J."/>
        </authorList>
    </citation>
    <scope>NUCLEOTIDE SEQUENCE [LARGE SCALE GENOMIC DNA]</scope>
    <source>
        <strain evidence="3 4">Sa2CUA1</strain>
    </source>
</reference>
<keyword evidence="1" id="KW-0812">Transmembrane</keyword>
<evidence type="ECO:0000259" key="2">
    <source>
        <dbReference type="PROSITE" id="PS50943"/>
    </source>
</evidence>
<dbReference type="SUPFAM" id="SSF47413">
    <property type="entry name" value="lambda repressor-like DNA-binding domains"/>
    <property type="match status" value="1"/>
</dbReference>
<dbReference type="PANTHER" id="PTHR37301:SF1">
    <property type="entry name" value="DNA-BINDING PROTEIN"/>
    <property type="match status" value="1"/>
</dbReference>
<protein>
    <submittedName>
        <fullName evidence="3">Helix-turn-helix transcriptional regulator</fullName>
    </submittedName>
</protein>
<dbReference type="Pfam" id="PF13443">
    <property type="entry name" value="HTH_26"/>
    <property type="match status" value="1"/>
</dbReference>
<organism evidence="3 4">
    <name type="scientific">Arthrobacter gallicola</name>
    <dbReference type="NCBI Taxonomy" id="2762225"/>
    <lineage>
        <taxon>Bacteria</taxon>
        <taxon>Bacillati</taxon>
        <taxon>Actinomycetota</taxon>
        <taxon>Actinomycetes</taxon>
        <taxon>Micrococcales</taxon>
        <taxon>Micrococcaceae</taxon>
        <taxon>Arthrobacter</taxon>
    </lineage>
</organism>
<dbReference type="CDD" id="cd00093">
    <property type="entry name" value="HTH_XRE"/>
    <property type="match status" value="1"/>
</dbReference>
<dbReference type="InterPro" id="IPR010982">
    <property type="entry name" value="Lambda_DNA-bd_dom_sf"/>
</dbReference>
<feature type="transmembrane region" description="Helical" evidence="1">
    <location>
        <begin position="30"/>
        <end position="51"/>
    </location>
</feature>
<dbReference type="PROSITE" id="PS50943">
    <property type="entry name" value="HTH_CROC1"/>
    <property type="match status" value="1"/>
</dbReference>
<dbReference type="Proteomes" id="UP000609874">
    <property type="component" value="Unassembled WGS sequence"/>
</dbReference>
<keyword evidence="1" id="KW-1133">Transmembrane helix</keyword>
<dbReference type="Gene3D" id="1.10.260.40">
    <property type="entry name" value="lambda repressor-like DNA-binding domains"/>
    <property type="match status" value="1"/>
</dbReference>
<dbReference type="EMBL" id="JACSQD010000005">
    <property type="protein sequence ID" value="MBD7995863.1"/>
    <property type="molecule type" value="Genomic_DNA"/>
</dbReference>
<dbReference type="InterPro" id="IPR001387">
    <property type="entry name" value="Cro/C1-type_HTH"/>
</dbReference>
<sequence length="109" mass="11862">MLPQINHAELRQGTAVCLVDAPFWLRLLSAAPACLYFALALVAAVLVTRVVHGMTLIELSRLTGIALANLSTLKTNKAKDIRFTTLTAVCDALRTRPDELLRIDPPEAP</sequence>
<name>A0ABR8UTL3_9MICC</name>
<evidence type="ECO:0000313" key="4">
    <source>
        <dbReference type="Proteomes" id="UP000609874"/>
    </source>
</evidence>
<comment type="caution">
    <text evidence="3">The sequence shown here is derived from an EMBL/GenBank/DDBJ whole genome shotgun (WGS) entry which is preliminary data.</text>
</comment>
<keyword evidence="4" id="KW-1185">Reference proteome</keyword>
<keyword evidence="1" id="KW-0472">Membrane</keyword>
<dbReference type="PANTHER" id="PTHR37301">
    <property type="entry name" value="DNA-BINDING PROTEIN-RELATED"/>
    <property type="match status" value="1"/>
</dbReference>